<feature type="transmembrane region" description="Helical" evidence="1">
    <location>
        <begin position="85"/>
        <end position="106"/>
    </location>
</feature>
<name>A0A9D1MCU8_9FIRM</name>
<proteinExistence type="predicted"/>
<keyword evidence="1" id="KW-1133">Transmembrane helix</keyword>
<feature type="transmembrane region" description="Helical" evidence="1">
    <location>
        <begin position="286"/>
        <end position="304"/>
    </location>
</feature>
<feature type="transmembrane region" description="Helical" evidence="1">
    <location>
        <begin position="137"/>
        <end position="159"/>
    </location>
</feature>
<keyword evidence="1" id="KW-0812">Transmembrane</keyword>
<feature type="transmembrane region" description="Helical" evidence="1">
    <location>
        <begin position="112"/>
        <end position="130"/>
    </location>
</feature>
<reference evidence="2" key="2">
    <citation type="journal article" date="2021" name="PeerJ">
        <title>Extensive microbial diversity within the chicken gut microbiome revealed by metagenomics and culture.</title>
        <authorList>
            <person name="Gilroy R."/>
            <person name="Ravi A."/>
            <person name="Getino M."/>
            <person name="Pursley I."/>
            <person name="Horton D.L."/>
            <person name="Alikhan N.F."/>
            <person name="Baker D."/>
            <person name="Gharbi K."/>
            <person name="Hall N."/>
            <person name="Watson M."/>
            <person name="Adriaenssens E.M."/>
            <person name="Foster-Nyarko E."/>
            <person name="Jarju S."/>
            <person name="Secka A."/>
            <person name="Antonio M."/>
            <person name="Oren A."/>
            <person name="Chaudhuri R.R."/>
            <person name="La Ragione R."/>
            <person name="Hildebrand F."/>
            <person name="Pallen M.J."/>
        </authorList>
    </citation>
    <scope>NUCLEOTIDE SEQUENCE</scope>
    <source>
        <strain evidence="2">USAMLcec3-3695</strain>
    </source>
</reference>
<evidence type="ECO:0000256" key="1">
    <source>
        <dbReference type="SAM" id="Phobius"/>
    </source>
</evidence>
<feature type="transmembrane region" description="Helical" evidence="1">
    <location>
        <begin position="39"/>
        <end position="59"/>
    </location>
</feature>
<dbReference type="PANTHER" id="PTHR37814:SF1">
    <property type="entry name" value="MEMBRANE PROTEIN"/>
    <property type="match status" value="1"/>
</dbReference>
<sequence>MKQIIIASYSFIAAVIGAGFASGQEIMCYFVRFGKLGFPGIVIFAAVFAVFSFSVMCACKKLGILTFDGFLDIFPHRALRNTIKYSIGIFAFAVYAVMISAAGGIGAMITPLSQPLCALICAIFCALLLCRGADGVFNINGILGVILTVGIIACCMYILRYREHHAFSQAVSALSDSYIYSGYNLISLTPVMAVLGSRLGSGRAAAAVSGSSAAALFVMTALMYGILSIYAHKVDLGEFPMLTLAYRQNSALGAFYYVMLAGAIITTLLSSGGSIAESFGFDKKPLPVFAVTSIAYLLSGAGFGRLVNTAYRFCGIAGAFLLTIITIFCIRAIFKAEKEK</sequence>
<dbReference type="EMBL" id="DVNB01000102">
    <property type="protein sequence ID" value="HIU58153.1"/>
    <property type="molecule type" value="Genomic_DNA"/>
</dbReference>
<dbReference type="Proteomes" id="UP000824109">
    <property type="component" value="Unassembled WGS sequence"/>
</dbReference>
<evidence type="ECO:0000313" key="3">
    <source>
        <dbReference type="Proteomes" id="UP000824109"/>
    </source>
</evidence>
<reference evidence="2" key="1">
    <citation type="submission" date="2020-10" db="EMBL/GenBank/DDBJ databases">
        <authorList>
            <person name="Gilroy R."/>
        </authorList>
    </citation>
    <scope>NUCLEOTIDE SEQUENCE</scope>
    <source>
        <strain evidence="2">USAMLcec3-3695</strain>
    </source>
</reference>
<gene>
    <name evidence="2" type="ORF">IAA61_10165</name>
</gene>
<feature type="transmembrane region" description="Helical" evidence="1">
    <location>
        <begin position="251"/>
        <end position="274"/>
    </location>
</feature>
<feature type="transmembrane region" description="Helical" evidence="1">
    <location>
        <begin position="204"/>
        <end position="231"/>
    </location>
</feature>
<feature type="transmembrane region" description="Helical" evidence="1">
    <location>
        <begin position="310"/>
        <end position="334"/>
    </location>
</feature>
<dbReference type="PANTHER" id="PTHR37814">
    <property type="entry name" value="CONSERVED MEMBRANE PROTEIN"/>
    <property type="match status" value="1"/>
</dbReference>
<evidence type="ECO:0000313" key="2">
    <source>
        <dbReference type="EMBL" id="HIU58153.1"/>
    </source>
</evidence>
<dbReference type="AlphaFoldDB" id="A0A9D1MCU8"/>
<organism evidence="2 3">
    <name type="scientific">Candidatus Ornithomonoglobus merdipullorum</name>
    <dbReference type="NCBI Taxonomy" id="2840895"/>
    <lineage>
        <taxon>Bacteria</taxon>
        <taxon>Bacillati</taxon>
        <taxon>Bacillota</taxon>
        <taxon>Clostridia</taxon>
        <taxon>Candidatus Ornithomonoglobus</taxon>
    </lineage>
</organism>
<protein>
    <submittedName>
        <fullName evidence="2">Uncharacterized protein</fullName>
    </submittedName>
</protein>
<dbReference type="InterPro" id="IPR038728">
    <property type="entry name" value="YkvI-like"/>
</dbReference>
<accession>A0A9D1MCU8</accession>
<keyword evidence="1" id="KW-0472">Membrane</keyword>
<feature type="transmembrane region" description="Helical" evidence="1">
    <location>
        <begin position="179"/>
        <end position="197"/>
    </location>
</feature>
<comment type="caution">
    <text evidence="2">The sequence shown here is derived from an EMBL/GenBank/DDBJ whole genome shotgun (WGS) entry which is preliminary data.</text>
</comment>